<dbReference type="GO" id="GO:0046872">
    <property type="term" value="F:metal ion binding"/>
    <property type="evidence" value="ECO:0007669"/>
    <property type="project" value="InterPro"/>
</dbReference>
<feature type="domain" description="Peptidase M16 C-terminal" evidence="2">
    <location>
        <begin position="198"/>
        <end position="384"/>
    </location>
</feature>
<dbReference type="InterPro" id="IPR011765">
    <property type="entry name" value="Pept_M16_N"/>
</dbReference>
<dbReference type="Gene3D" id="3.30.830.10">
    <property type="entry name" value="Metalloenzyme, LuxS/M16 peptidase-like"/>
    <property type="match status" value="2"/>
</dbReference>
<dbReference type="Proteomes" id="UP000492821">
    <property type="component" value="Unassembled WGS sequence"/>
</dbReference>
<dbReference type="InterPro" id="IPR050361">
    <property type="entry name" value="MPP/UQCRC_Complex"/>
</dbReference>
<evidence type="ECO:0000259" key="2">
    <source>
        <dbReference type="Pfam" id="PF05193"/>
    </source>
</evidence>
<reference evidence="4" key="2">
    <citation type="submission" date="2020-10" db="UniProtKB">
        <authorList>
            <consortium name="WormBaseParasite"/>
        </authorList>
    </citation>
    <scope>IDENTIFICATION</scope>
</reference>
<dbReference type="FunFam" id="3.30.830.10:FF:000008">
    <property type="entry name" value="Mitochondrial-processing peptidase subunit beta"/>
    <property type="match status" value="1"/>
</dbReference>
<evidence type="ECO:0000313" key="3">
    <source>
        <dbReference type="Proteomes" id="UP000492821"/>
    </source>
</evidence>
<dbReference type="AlphaFoldDB" id="A0A7E4UQZ6"/>
<dbReference type="WBParaSite" id="Pan_g11630.t1">
    <property type="protein sequence ID" value="Pan_g11630.t1"/>
    <property type="gene ID" value="Pan_g11630"/>
</dbReference>
<dbReference type="PANTHER" id="PTHR11851">
    <property type="entry name" value="METALLOPROTEASE"/>
    <property type="match status" value="1"/>
</dbReference>
<dbReference type="Pfam" id="PF05193">
    <property type="entry name" value="Peptidase_M16_C"/>
    <property type="match status" value="1"/>
</dbReference>
<evidence type="ECO:0000259" key="1">
    <source>
        <dbReference type="Pfam" id="PF00675"/>
    </source>
</evidence>
<protein>
    <submittedName>
        <fullName evidence="4">Mitochondrial processing peptidase beta subunit</fullName>
    </submittedName>
</protein>
<organism evidence="3 4">
    <name type="scientific">Panagrellus redivivus</name>
    <name type="common">Microworm</name>
    <dbReference type="NCBI Taxonomy" id="6233"/>
    <lineage>
        <taxon>Eukaryota</taxon>
        <taxon>Metazoa</taxon>
        <taxon>Ecdysozoa</taxon>
        <taxon>Nematoda</taxon>
        <taxon>Chromadorea</taxon>
        <taxon>Rhabditida</taxon>
        <taxon>Tylenchina</taxon>
        <taxon>Panagrolaimomorpha</taxon>
        <taxon>Panagrolaimoidea</taxon>
        <taxon>Panagrolaimidae</taxon>
        <taxon>Panagrellus</taxon>
    </lineage>
</organism>
<accession>A0A7E4UQZ6</accession>
<evidence type="ECO:0000313" key="4">
    <source>
        <dbReference type="WBParaSite" id="Pan_g11630.t1"/>
    </source>
</evidence>
<keyword evidence="3" id="KW-1185">Reference proteome</keyword>
<dbReference type="PANTHER" id="PTHR11851:SF143">
    <property type="entry name" value="CYTOCHROME B-C1 COMPLEX SUBUNIT 1, MITOCHONDRIAL"/>
    <property type="match status" value="1"/>
</dbReference>
<dbReference type="SUPFAM" id="SSF63411">
    <property type="entry name" value="LuxS/MPP-like metallohydrolase"/>
    <property type="match status" value="2"/>
</dbReference>
<dbReference type="Pfam" id="PF00675">
    <property type="entry name" value="Peptidase_M16"/>
    <property type="match status" value="1"/>
</dbReference>
<proteinExistence type="predicted"/>
<name>A0A7E4UQZ6_PANRE</name>
<dbReference type="InterPro" id="IPR007863">
    <property type="entry name" value="Peptidase_M16_C"/>
</dbReference>
<feature type="domain" description="Peptidase M16 N-terminal" evidence="1">
    <location>
        <begin position="49"/>
        <end position="187"/>
    </location>
</feature>
<dbReference type="InterPro" id="IPR011249">
    <property type="entry name" value="Metalloenz_LuxS/M16"/>
</dbReference>
<sequence>MALRVATGLKPLGQIRQASALASTAQEVLANTNKASLTELKNGFRISSVENNRPLTTIGVWIDAGSRYENSNNNGISSFVEQVLYHGGANRSKAQLETELAKLGARLNSYTSREHTAYFVQVPNGQVEKVVDILAKVLRNGKFDDAAVEAERKILLRKLQESEDNLNDVVLDNLHATAFQGTPFQLSPLGNTTALKELTAQDLQQYAEDHYKPVRMVLAGAGGVSHEQLAGLGEKYFGDLSNSYDRKISQNGNVRFTGSEFRYRDDTLPFFYGAVAVEGVTQSHPDALALQVASTLVGGWSNTSNLNVNSPNPVVQKLSILPALQSYQSFSINYNTTGLFGFQFISKADDQADITEIVSLVQRQWKHLATGVTDLEIDRVKNALKTEVLTVADDSTRLADLVARNVLNTGETVQLSDVERAINKVDAAAVREAVSRNVYDRDIAVAAVGRSEATPNYAQLRYGMSWWRL</sequence>
<reference evidence="3" key="1">
    <citation type="journal article" date="2013" name="Genetics">
        <title>The draft genome and transcriptome of Panagrellus redivivus are shaped by the harsh demands of a free-living lifestyle.</title>
        <authorList>
            <person name="Srinivasan J."/>
            <person name="Dillman A.R."/>
            <person name="Macchietto M.G."/>
            <person name="Heikkinen L."/>
            <person name="Lakso M."/>
            <person name="Fracchia K.M."/>
            <person name="Antoshechkin I."/>
            <person name="Mortazavi A."/>
            <person name="Wong G."/>
            <person name="Sternberg P.W."/>
        </authorList>
    </citation>
    <scope>NUCLEOTIDE SEQUENCE [LARGE SCALE GENOMIC DNA]</scope>
    <source>
        <strain evidence="3">MT8872</strain>
    </source>
</reference>
<dbReference type="GO" id="GO:0005739">
    <property type="term" value="C:mitochondrion"/>
    <property type="evidence" value="ECO:0007669"/>
    <property type="project" value="TreeGrafter"/>
</dbReference>